<keyword evidence="2" id="KW-0460">Magnesium</keyword>
<keyword evidence="2" id="KW-0479">Metal-binding</keyword>
<dbReference type="GO" id="GO:0046872">
    <property type="term" value="F:metal ion binding"/>
    <property type="evidence" value="ECO:0007669"/>
    <property type="project" value="UniProtKB-KW"/>
</dbReference>
<dbReference type="AlphaFoldDB" id="A0A501WTU6"/>
<dbReference type="NCBIfam" id="TIGR00685">
    <property type="entry name" value="T6PP"/>
    <property type="match status" value="1"/>
</dbReference>
<dbReference type="Proteomes" id="UP000319255">
    <property type="component" value="Unassembled WGS sequence"/>
</dbReference>
<dbReference type="OrthoDB" id="9814913at2"/>
<dbReference type="PANTHER" id="PTHR43768">
    <property type="entry name" value="TREHALOSE 6-PHOSPHATE PHOSPHATASE"/>
    <property type="match status" value="1"/>
</dbReference>
<dbReference type="InterPro" id="IPR036412">
    <property type="entry name" value="HAD-like_sf"/>
</dbReference>
<dbReference type="InterPro" id="IPR044651">
    <property type="entry name" value="OTSB-like"/>
</dbReference>
<organism evidence="4 5">
    <name type="scientific">Amaricoccus solimangrovi</name>
    <dbReference type="NCBI Taxonomy" id="2589815"/>
    <lineage>
        <taxon>Bacteria</taxon>
        <taxon>Pseudomonadati</taxon>
        <taxon>Pseudomonadota</taxon>
        <taxon>Alphaproteobacteria</taxon>
        <taxon>Rhodobacterales</taxon>
        <taxon>Paracoccaceae</taxon>
        <taxon>Amaricoccus</taxon>
    </lineage>
</organism>
<dbReference type="Pfam" id="PF02358">
    <property type="entry name" value="Trehalose_PPase"/>
    <property type="match status" value="1"/>
</dbReference>
<name>A0A501WTU6_9RHOB</name>
<sequence>MSRNLSDLRLAPGDALFLDFDGTLAELRDDPDAVRLDAGTEAALARLAARLSGALALLSGRDIRDLDRRTPRALWRAGGHGLEVSEPGSPPPPTPRGPVAEMLERLDAAVAGFPGARIEVKGPILAIHYRAAPEAGESLIAAAKAEAERNADHVAQAGHMVVEVKPASANKGRALRALAARAPFAGRRPVMIGDDTTDEDAIAAALDLGGVGVRVGPGESAAGYRAADPAEVRAWIAREAARLG</sequence>
<evidence type="ECO:0000256" key="3">
    <source>
        <dbReference type="SAM" id="MobiDB-lite"/>
    </source>
</evidence>
<dbReference type="GO" id="GO:0004805">
    <property type="term" value="F:trehalose-phosphatase activity"/>
    <property type="evidence" value="ECO:0007669"/>
    <property type="project" value="UniProtKB-EC"/>
</dbReference>
<dbReference type="UniPathway" id="UPA00299"/>
<comment type="pathway">
    <text evidence="2">Glycan biosynthesis; trehalose biosynthesis.</text>
</comment>
<comment type="caution">
    <text evidence="4">The sequence shown here is derived from an EMBL/GenBank/DDBJ whole genome shotgun (WGS) entry which is preliminary data.</text>
</comment>
<gene>
    <name evidence="4" type="primary">otsB</name>
    <name evidence="4" type="ORF">FJM51_15345</name>
</gene>
<dbReference type="GO" id="GO:0005992">
    <property type="term" value="P:trehalose biosynthetic process"/>
    <property type="evidence" value="ECO:0007669"/>
    <property type="project" value="UniProtKB-UniPathway"/>
</dbReference>
<dbReference type="Gene3D" id="3.40.50.1000">
    <property type="entry name" value="HAD superfamily/HAD-like"/>
    <property type="match status" value="1"/>
</dbReference>
<comment type="cofactor">
    <cofactor evidence="2">
        <name>Mg(2+)</name>
        <dbReference type="ChEBI" id="CHEBI:18420"/>
    </cofactor>
</comment>
<comment type="function">
    <text evidence="2">Removes the phosphate from trehalose 6-phosphate to produce free trehalose.</text>
</comment>
<comment type="similarity">
    <text evidence="2">Belongs to the trehalose phosphatase family.</text>
</comment>
<protein>
    <recommendedName>
        <fullName evidence="2">Trehalose 6-phosphate phosphatase</fullName>
        <ecNumber evidence="2">3.1.3.12</ecNumber>
    </recommendedName>
</protein>
<dbReference type="SUPFAM" id="SSF56784">
    <property type="entry name" value="HAD-like"/>
    <property type="match status" value="1"/>
</dbReference>
<evidence type="ECO:0000313" key="4">
    <source>
        <dbReference type="EMBL" id="TPE49256.1"/>
    </source>
</evidence>
<proteinExistence type="inferred from homology"/>
<dbReference type="EMBL" id="VFRP01000016">
    <property type="protein sequence ID" value="TPE49256.1"/>
    <property type="molecule type" value="Genomic_DNA"/>
</dbReference>
<evidence type="ECO:0000256" key="2">
    <source>
        <dbReference type="RuleBase" id="RU361117"/>
    </source>
</evidence>
<reference evidence="4 5" key="1">
    <citation type="submission" date="2019-06" db="EMBL/GenBank/DDBJ databases">
        <title>A novel bacterium of genus Amaricoccus, isolated from marine sediment.</title>
        <authorList>
            <person name="Huang H."/>
            <person name="Mo K."/>
            <person name="Hu Y."/>
        </authorList>
    </citation>
    <scope>NUCLEOTIDE SEQUENCE [LARGE SCALE GENOMIC DNA]</scope>
    <source>
        <strain evidence="4 5">HB172011</strain>
    </source>
</reference>
<dbReference type="Gene3D" id="3.30.70.1020">
    <property type="entry name" value="Trehalose-6-phosphate phosphatase related protein, domain 2"/>
    <property type="match status" value="1"/>
</dbReference>
<dbReference type="EC" id="3.1.3.12" evidence="2"/>
<dbReference type="InterPro" id="IPR003337">
    <property type="entry name" value="Trehalose_PPase"/>
</dbReference>
<accession>A0A501WTU6</accession>
<dbReference type="InterPro" id="IPR023214">
    <property type="entry name" value="HAD_sf"/>
</dbReference>
<comment type="catalytic activity">
    <reaction evidence="2">
        <text>alpha,alpha-trehalose 6-phosphate + H2O = alpha,alpha-trehalose + phosphate</text>
        <dbReference type="Rhea" id="RHEA:23420"/>
        <dbReference type="ChEBI" id="CHEBI:15377"/>
        <dbReference type="ChEBI" id="CHEBI:16551"/>
        <dbReference type="ChEBI" id="CHEBI:43474"/>
        <dbReference type="ChEBI" id="CHEBI:58429"/>
        <dbReference type="EC" id="3.1.3.12"/>
    </reaction>
</comment>
<evidence type="ECO:0000313" key="5">
    <source>
        <dbReference type="Proteomes" id="UP000319255"/>
    </source>
</evidence>
<evidence type="ECO:0000256" key="1">
    <source>
        <dbReference type="ARBA" id="ARBA00022801"/>
    </source>
</evidence>
<dbReference type="PANTHER" id="PTHR43768:SF3">
    <property type="entry name" value="TREHALOSE 6-PHOSPHATE PHOSPHATASE"/>
    <property type="match status" value="1"/>
</dbReference>
<feature type="region of interest" description="Disordered" evidence="3">
    <location>
        <begin position="77"/>
        <end position="97"/>
    </location>
</feature>
<keyword evidence="1 2" id="KW-0378">Hydrolase</keyword>
<dbReference type="RefSeq" id="WP_140455021.1">
    <property type="nucleotide sequence ID" value="NZ_VFRP01000016.1"/>
</dbReference>
<keyword evidence="5" id="KW-1185">Reference proteome</keyword>